<dbReference type="InterPro" id="IPR007497">
    <property type="entry name" value="SIMPL/DUF541"/>
</dbReference>
<dbReference type="Proteomes" id="UP000192132">
    <property type="component" value="Unassembled WGS sequence"/>
</dbReference>
<accession>A0A1S8CUF4</accession>
<feature type="chain" id="PRO_5012368251" description="DUF541 domain-containing protein" evidence="1">
    <location>
        <begin position="23"/>
        <end position="235"/>
    </location>
</feature>
<organism evidence="2 3">
    <name type="scientific">Alkanindiges hydrocarboniclasticus</name>
    <dbReference type="NCBI Taxonomy" id="1907941"/>
    <lineage>
        <taxon>Bacteria</taxon>
        <taxon>Pseudomonadati</taxon>
        <taxon>Pseudomonadota</taxon>
        <taxon>Gammaproteobacteria</taxon>
        <taxon>Moraxellales</taxon>
        <taxon>Moraxellaceae</taxon>
        <taxon>Alkanindiges</taxon>
    </lineage>
</organism>
<dbReference type="OrthoDB" id="7062395at2"/>
<keyword evidence="1" id="KW-0732">Signal</keyword>
<keyword evidence="3" id="KW-1185">Reference proteome</keyword>
<proteinExistence type="predicted"/>
<dbReference type="PROSITE" id="PS51257">
    <property type="entry name" value="PROKAR_LIPOPROTEIN"/>
    <property type="match status" value="1"/>
</dbReference>
<dbReference type="Pfam" id="PF04402">
    <property type="entry name" value="SIMPL"/>
    <property type="match status" value="1"/>
</dbReference>
<evidence type="ECO:0008006" key="4">
    <source>
        <dbReference type="Google" id="ProtNLM"/>
    </source>
</evidence>
<dbReference type="EMBL" id="MLCN01000029">
    <property type="protein sequence ID" value="ONG38715.1"/>
    <property type="molecule type" value="Genomic_DNA"/>
</dbReference>
<dbReference type="PANTHER" id="PTHR34387">
    <property type="entry name" value="SLR1258 PROTEIN"/>
    <property type="match status" value="1"/>
</dbReference>
<dbReference type="AlphaFoldDB" id="A0A1S8CUF4"/>
<evidence type="ECO:0000313" key="3">
    <source>
        <dbReference type="Proteomes" id="UP000192132"/>
    </source>
</evidence>
<dbReference type="PANTHER" id="PTHR34387:SF1">
    <property type="entry name" value="PERIPLASMIC IMMUNOGENIC PROTEIN"/>
    <property type="match status" value="1"/>
</dbReference>
<reference evidence="2 3" key="1">
    <citation type="submission" date="2016-10" db="EMBL/GenBank/DDBJ databases">
        <title>Draft Genome sequence of Alkanindiges sp. strain H1.</title>
        <authorList>
            <person name="Subhash Y."/>
            <person name="Lee S."/>
        </authorList>
    </citation>
    <scope>NUCLEOTIDE SEQUENCE [LARGE SCALE GENOMIC DNA]</scope>
    <source>
        <strain evidence="2 3">H1</strain>
    </source>
</reference>
<dbReference type="Gene3D" id="3.30.70.2970">
    <property type="entry name" value="Protein of unknown function (DUF541), domain 2"/>
    <property type="match status" value="1"/>
</dbReference>
<dbReference type="STRING" id="1907941.BKE30_11135"/>
<evidence type="ECO:0000313" key="2">
    <source>
        <dbReference type="EMBL" id="ONG38715.1"/>
    </source>
</evidence>
<feature type="signal peptide" evidence="1">
    <location>
        <begin position="1"/>
        <end position="22"/>
    </location>
</feature>
<dbReference type="GO" id="GO:0006974">
    <property type="term" value="P:DNA damage response"/>
    <property type="evidence" value="ECO:0007669"/>
    <property type="project" value="TreeGrafter"/>
</dbReference>
<name>A0A1S8CUF4_9GAMM</name>
<sequence>MHLKFRAIALILITVSAGLSLTACTPSSQQEHRIIELQAQAWHDVNNDEAVAILYTQQQAANPQQLNQQIQQKLNSAFDIAKKYPSVKVSSGQQNTSPTYNQRQRITGWTTHAEIILKSTDLKAVSELLGILQDQLMLQSLQFQVSTQQRERVENQLISEVSKTFQQRAAIAQQAWQSSHYELVRFKILSNTQSTQPVIYQTAMADAAAPASAPVPIQAGQSQIIVEAIGSVQLK</sequence>
<dbReference type="RefSeq" id="WP_076878677.1">
    <property type="nucleotide sequence ID" value="NZ_MLCN01000029.1"/>
</dbReference>
<comment type="caution">
    <text evidence="2">The sequence shown here is derived from an EMBL/GenBank/DDBJ whole genome shotgun (WGS) entry which is preliminary data.</text>
</comment>
<evidence type="ECO:0000256" key="1">
    <source>
        <dbReference type="SAM" id="SignalP"/>
    </source>
</evidence>
<protein>
    <recommendedName>
        <fullName evidence="4">DUF541 domain-containing protein</fullName>
    </recommendedName>
</protein>
<dbReference type="InterPro" id="IPR052022">
    <property type="entry name" value="26kDa_periplasmic_antigen"/>
</dbReference>
<dbReference type="Gene3D" id="3.30.110.170">
    <property type="entry name" value="Protein of unknown function (DUF541), domain 1"/>
    <property type="match status" value="1"/>
</dbReference>
<gene>
    <name evidence="2" type="ORF">BKE30_11135</name>
</gene>